<dbReference type="PANTHER" id="PTHR13009:SF22">
    <property type="entry name" value="LD43819P"/>
    <property type="match status" value="1"/>
</dbReference>
<gene>
    <name evidence="4" type="ORF">LANO_0G07272G</name>
</gene>
<evidence type="ECO:0000256" key="2">
    <source>
        <dbReference type="SAM" id="MobiDB-lite"/>
    </source>
</evidence>
<keyword evidence="5" id="KW-1185">Reference proteome</keyword>
<feature type="domain" description="Activator of Hsp90 ATPase AHSA1-like N-terminal" evidence="3">
    <location>
        <begin position="13"/>
        <end position="146"/>
    </location>
</feature>
<evidence type="ECO:0000313" key="4">
    <source>
        <dbReference type="EMBL" id="SCV03955.1"/>
    </source>
</evidence>
<dbReference type="InterPro" id="IPR036338">
    <property type="entry name" value="Aha1"/>
</dbReference>
<dbReference type="InterPro" id="IPR013538">
    <property type="entry name" value="ASHA1/2-like_C"/>
</dbReference>
<dbReference type="Proteomes" id="UP000189911">
    <property type="component" value="Chromosome G"/>
</dbReference>
<name>A0A1G4KHI8_9SACH</name>
<dbReference type="PANTHER" id="PTHR13009">
    <property type="entry name" value="HEAT SHOCK PROTEIN 90 HSP90 CO-CHAPERONE AHA-1"/>
    <property type="match status" value="1"/>
</dbReference>
<dbReference type="SUPFAM" id="SSF55961">
    <property type="entry name" value="Bet v1-like"/>
    <property type="match status" value="1"/>
</dbReference>
<reference evidence="5" key="1">
    <citation type="submission" date="2016-03" db="EMBL/GenBank/DDBJ databases">
        <authorList>
            <person name="Devillers Hugo."/>
        </authorList>
    </citation>
    <scope>NUCLEOTIDE SEQUENCE [LARGE SCALE GENOMIC DNA]</scope>
</reference>
<dbReference type="GO" id="GO:0001671">
    <property type="term" value="F:ATPase activator activity"/>
    <property type="evidence" value="ECO:0007669"/>
    <property type="project" value="InterPro"/>
</dbReference>
<dbReference type="CDD" id="cd08892">
    <property type="entry name" value="SRPBCC_Aha1"/>
    <property type="match status" value="1"/>
</dbReference>
<feature type="region of interest" description="Disordered" evidence="2">
    <location>
        <begin position="156"/>
        <end position="202"/>
    </location>
</feature>
<dbReference type="Pfam" id="PF08327">
    <property type="entry name" value="AHSA1"/>
    <property type="match status" value="1"/>
</dbReference>
<comment type="similarity">
    <text evidence="1">Belongs to the AHA1 family.</text>
</comment>
<dbReference type="Gene3D" id="3.15.10.20">
    <property type="entry name" value="Activator of Hsp90 ATPase Aha1, N-terminal domain"/>
    <property type="match status" value="1"/>
</dbReference>
<sequence length="344" mass="38545">MVVHNPNNWHWVDKNCISWARQYFEEKTAGVKSAPNDSKSVEITSLSSLEGDCEVSQRKGKVISLFDLKVVLMMKGNVDDEDFEGSITIPEIAFDSERDDYQFEISIYKETGKSSKARPLIKEEILPQLRDIFSKFGPELLQAHANDIQVPSSQVASEFTKGNLQQPQTSGSVSPAPTVSKALPKSNENVKTSSASGSSNAPLYNTTTLHLEPTFNVPAIELYQTFLDKQRVQAWSRSPLISEGSKSSIEKGDEFTLFGGNVTSKLVECDLGKRLVFEWRLNEWRKGHSSVLAMEFHESKEYHETKLQVTWSGVPVGEEDKVKGNFMDYYVRSIKLTFGFGAVL</sequence>
<feature type="compositionally biased region" description="Polar residues" evidence="2">
    <location>
        <begin position="156"/>
        <end position="177"/>
    </location>
</feature>
<feature type="compositionally biased region" description="Polar residues" evidence="2">
    <location>
        <begin position="186"/>
        <end position="202"/>
    </location>
</feature>
<dbReference type="GO" id="GO:0051087">
    <property type="term" value="F:protein-folding chaperone binding"/>
    <property type="evidence" value="ECO:0007669"/>
    <property type="project" value="InterPro"/>
</dbReference>
<dbReference type="Pfam" id="PF09229">
    <property type="entry name" value="Aha1_N"/>
    <property type="match status" value="1"/>
</dbReference>
<dbReference type="GO" id="GO:0006457">
    <property type="term" value="P:protein folding"/>
    <property type="evidence" value="ECO:0007669"/>
    <property type="project" value="TreeGrafter"/>
</dbReference>
<dbReference type="GO" id="GO:0005829">
    <property type="term" value="C:cytosol"/>
    <property type="evidence" value="ECO:0007669"/>
    <property type="project" value="TreeGrafter"/>
</dbReference>
<dbReference type="OrthoDB" id="567237at2759"/>
<organism evidence="4 5">
    <name type="scientific">Lachancea nothofagi CBS 11611</name>
    <dbReference type="NCBI Taxonomy" id="1266666"/>
    <lineage>
        <taxon>Eukaryota</taxon>
        <taxon>Fungi</taxon>
        <taxon>Dikarya</taxon>
        <taxon>Ascomycota</taxon>
        <taxon>Saccharomycotina</taxon>
        <taxon>Saccharomycetes</taxon>
        <taxon>Saccharomycetales</taxon>
        <taxon>Saccharomycetaceae</taxon>
        <taxon>Lachancea</taxon>
    </lineage>
</organism>
<proteinExistence type="inferred from homology"/>
<dbReference type="EMBL" id="LT598453">
    <property type="protein sequence ID" value="SCV03955.1"/>
    <property type="molecule type" value="Genomic_DNA"/>
</dbReference>
<dbReference type="InterPro" id="IPR023393">
    <property type="entry name" value="START-like_dom_sf"/>
</dbReference>
<evidence type="ECO:0000313" key="5">
    <source>
        <dbReference type="Proteomes" id="UP000189911"/>
    </source>
</evidence>
<dbReference type="Gene3D" id="3.30.530.20">
    <property type="match status" value="1"/>
</dbReference>
<dbReference type="AlphaFoldDB" id="A0A1G4KHI8"/>
<evidence type="ECO:0000256" key="1">
    <source>
        <dbReference type="ARBA" id="ARBA00006817"/>
    </source>
</evidence>
<evidence type="ECO:0000259" key="3">
    <source>
        <dbReference type="SMART" id="SM01000"/>
    </source>
</evidence>
<dbReference type="InterPro" id="IPR015310">
    <property type="entry name" value="AHSA1-like_N"/>
</dbReference>
<protein>
    <submittedName>
        <fullName evidence="4">LANO_0G07272g1_1</fullName>
    </submittedName>
</protein>
<accession>A0A1G4KHI8</accession>
<dbReference type="SUPFAM" id="SSF103111">
    <property type="entry name" value="Activator of Hsp90 ATPase, Aha1"/>
    <property type="match status" value="1"/>
</dbReference>
<dbReference type="SMART" id="SM01000">
    <property type="entry name" value="Aha1_N"/>
    <property type="match status" value="1"/>
</dbReference>